<dbReference type="AlphaFoldDB" id="A0A3A4K7S9"/>
<organism evidence="1 2">
    <name type="scientific">Nocardia panacis</name>
    <dbReference type="NCBI Taxonomy" id="2340916"/>
    <lineage>
        <taxon>Bacteria</taxon>
        <taxon>Bacillati</taxon>
        <taxon>Actinomycetota</taxon>
        <taxon>Actinomycetes</taxon>
        <taxon>Mycobacteriales</taxon>
        <taxon>Nocardiaceae</taxon>
        <taxon>Nocardia</taxon>
    </lineage>
</organism>
<dbReference type="EMBL" id="QZFU01000019">
    <property type="protein sequence ID" value="RJO75084.1"/>
    <property type="molecule type" value="Genomic_DNA"/>
</dbReference>
<name>A0A3A4K7S9_9NOCA</name>
<dbReference type="Gene3D" id="1.10.357.10">
    <property type="entry name" value="Tetracycline Repressor, domain 2"/>
    <property type="match status" value="1"/>
</dbReference>
<dbReference type="OrthoDB" id="329481at2"/>
<dbReference type="RefSeq" id="WP_120041958.1">
    <property type="nucleotide sequence ID" value="NZ_QZFU01000019.1"/>
</dbReference>
<protein>
    <recommendedName>
        <fullName evidence="3">Tetracycline repressor TetR C-terminal domain-containing protein</fullName>
    </recommendedName>
</protein>
<keyword evidence="2" id="KW-1185">Reference proteome</keyword>
<evidence type="ECO:0008006" key="3">
    <source>
        <dbReference type="Google" id="ProtNLM"/>
    </source>
</evidence>
<dbReference type="SUPFAM" id="SSF48498">
    <property type="entry name" value="Tetracyclin repressor-like, C-terminal domain"/>
    <property type="match status" value="1"/>
</dbReference>
<accession>A0A3A4K7S9</accession>
<dbReference type="Proteomes" id="UP000266677">
    <property type="component" value="Unassembled WGS sequence"/>
</dbReference>
<reference evidence="1 2" key="1">
    <citation type="submission" date="2018-09" db="EMBL/GenBank/DDBJ databases">
        <title>YIM PH21274 draft genome.</title>
        <authorList>
            <person name="Miao C."/>
        </authorList>
    </citation>
    <scope>NUCLEOTIDE SEQUENCE [LARGE SCALE GENOMIC DNA]</scope>
    <source>
        <strain evidence="1 2">YIM PH 21724</strain>
    </source>
</reference>
<sequence>MEQFEAAGIPRDRGLMILQSVGVFVLGHSLAQVGTPPGVEQAAPDPAPAYYDEWFETGLRAMVTGFQQQHE</sequence>
<comment type="caution">
    <text evidence="1">The sequence shown here is derived from an EMBL/GenBank/DDBJ whole genome shotgun (WGS) entry which is preliminary data.</text>
</comment>
<evidence type="ECO:0000313" key="2">
    <source>
        <dbReference type="Proteomes" id="UP000266677"/>
    </source>
</evidence>
<proteinExistence type="predicted"/>
<gene>
    <name evidence="1" type="ORF">D5S18_17035</name>
</gene>
<evidence type="ECO:0000313" key="1">
    <source>
        <dbReference type="EMBL" id="RJO75084.1"/>
    </source>
</evidence>
<dbReference type="InterPro" id="IPR036271">
    <property type="entry name" value="Tet_transcr_reg_TetR-rel_C_sf"/>
</dbReference>